<dbReference type="GO" id="GO:0051537">
    <property type="term" value="F:2 iron, 2 sulfur cluster binding"/>
    <property type="evidence" value="ECO:0007669"/>
    <property type="project" value="UniProtKB-KW"/>
</dbReference>
<comment type="cofactor">
    <cofactor evidence="1">
        <name>heme b</name>
        <dbReference type="ChEBI" id="CHEBI:60344"/>
    </cofactor>
</comment>
<dbReference type="InterPro" id="IPR008333">
    <property type="entry name" value="Cbr1-like_FAD-bd_dom"/>
</dbReference>
<dbReference type="InterPro" id="IPR000971">
    <property type="entry name" value="Globin"/>
</dbReference>
<proteinExistence type="inferred from homology"/>
<dbReference type="Pfam" id="PF00175">
    <property type="entry name" value="NAD_binding_1"/>
    <property type="match status" value="1"/>
</dbReference>
<reference evidence="17" key="1">
    <citation type="submission" date="2021-01" db="EMBL/GenBank/DDBJ databases">
        <title>Whole genome shotgun sequence of Sphaerisporangium rufum NBRC 109079.</title>
        <authorList>
            <person name="Komaki H."/>
            <person name="Tamura T."/>
        </authorList>
    </citation>
    <scope>NUCLEOTIDE SEQUENCE</scope>
    <source>
        <strain evidence="17">NBRC 109079</strain>
    </source>
</reference>
<comment type="catalytic activity">
    <reaction evidence="13">
        <text>2 nitric oxide + NADPH + 2 O2 = 2 nitrate + NADP(+) + H(+)</text>
        <dbReference type="Rhea" id="RHEA:19465"/>
        <dbReference type="ChEBI" id="CHEBI:15378"/>
        <dbReference type="ChEBI" id="CHEBI:15379"/>
        <dbReference type="ChEBI" id="CHEBI:16480"/>
        <dbReference type="ChEBI" id="CHEBI:17632"/>
        <dbReference type="ChEBI" id="CHEBI:57783"/>
        <dbReference type="ChEBI" id="CHEBI:58349"/>
        <dbReference type="EC" id="1.14.12.17"/>
    </reaction>
</comment>
<dbReference type="CDD" id="cd14782">
    <property type="entry name" value="FHb-globin_2"/>
    <property type="match status" value="1"/>
</dbReference>
<dbReference type="PANTHER" id="PTHR43396">
    <property type="entry name" value="FLAVOHEMOPROTEIN"/>
    <property type="match status" value="1"/>
</dbReference>
<evidence type="ECO:0000313" key="17">
    <source>
        <dbReference type="EMBL" id="GII79916.1"/>
    </source>
</evidence>
<evidence type="ECO:0000256" key="10">
    <source>
        <dbReference type="ARBA" id="ARBA00023014"/>
    </source>
</evidence>
<protein>
    <recommendedName>
        <fullName evidence="3">nitric oxide dioxygenase</fullName>
        <ecNumber evidence="3">1.14.12.17</ecNumber>
    </recommendedName>
</protein>
<dbReference type="PROSITE" id="PS51384">
    <property type="entry name" value="FAD_FR"/>
    <property type="match status" value="1"/>
</dbReference>
<evidence type="ECO:0000256" key="5">
    <source>
        <dbReference type="ARBA" id="ARBA00022621"/>
    </source>
</evidence>
<dbReference type="Proteomes" id="UP000655287">
    <property type="component" value="Unassembled WGS sequence"/>
</dbReference>
<evidence type="ECO:0000256" key="2">
    <source>
        <dbReference type="ARBA" id="ARBA00006401"/>
    </source>
</evidence>
<dbReference type="InterPro" id="IPR017938">
    <property type="entry name" value="Riboflavin_synthase-like_b-brl"/>
</dbReference>
<keyword evidence="7" id="KW-0479">Metal-binding</keyword>
<evidence type="ECO:0000313" key="18">
    <source>
        <dbReference type="Proteomes" id="UP000655287"/>
    </source>
</evidence>
<dbReference type="AlphaFoldDB" id="A0A919V0B9"/>
<keyword evidence="11" id="KW-0520">NAD</keyword>
<evidence type="ECO:0000256" key="4">
    <source>
        <dbReference type="ARBA" id="ARBA00022617"/>
    </source>
</evidence>
<dbReference type="CDD" id="cd06184">
    <property type="entry name" value="flavohem_like_fad_nad_binding"/>
    <property type="match status" value="1"/>
</dbReference>
<dbReference type="PRINTS" id="PR00410">
    <property type="entry name" value="PHEHYDRXLASE"/>
</dbReference>
<feature type="domain" description="Globin" evidence="15">
    <location>
        <begin position="1"/>
        <end position="139"/>
    </location>
</feature>
<name>A0A919V0B9_9ACTN</name>
<dbReference type="InterPro" id="IPR001433">
    <property type="entry name" value="OxRdtase_FAD/NAD-bd"/>
</dbReference>
<organism evidence="17 18">
    <name type="scientific">Sphaerisporangium rufum</name>
    <dbReference type="NCBI Taxonomy" id="1381558"/>
    <lineage>
        <taxon>Bacteria</taxon>
        <taxon>Bacillati</taxon>
        <taxon>Actinomycetota</taxon>
        <taxon>Actinomycetes</taxon>
        <taxon>Streptosporangiales</taxon>
        <taxon>Streptosporangiaceae</taxon>
        <taxon>Sphaerisporangium</taxon>
    </lineage>
</organism>
<keyword evidence="10" id="KW-0411">Iron-sulfur</keyword>
<keyword evidence="5 14" id="KW-0561">Oxygen transport</keyword>
<dbReference type="GO" id="GO:0008941">
    <property type="term" value="F:nitric oxide dioxygenase NAD(P)H activity"/>
    <property type="evidence" value="ECO:0007669"/>
    <property type="project" value="UniProtKB-EC"/>
</dbReference>
<dbReference type="SUPFAM" id="SSF63380">
    <property type="entry name" value="Riboflavin synthase domain-like"/>
    <property type="match status" value="1"/>
</dbReference>
<evidence type="ECO:0000256" key="13">
    <source>
        <dbReference type="ARBA" id="ARBA00049433"/>
    </source>
</evidence>
<dbReference type="GO" id="GO:0046210">
    <property type="term" value="P:nitric oxide catabolic process"/>
    <property type="evidence" value="ECO:0007669"/>
    <property type="project" value="TreeGrafter"/>
</dbReference>
<evidence type="ECO:0000259" key="15">
    <source>
        <dbReference type="PROSITE" id="PS01033"/>
    </source>
</evidence>
<accession>A0A919V0B9</accession>
<comment type="catalytic activity">
    <reaction evidence="12">
        <text>2 nitric oxide + NADH + 2 O2 = 2 nitrate + NAD(+) + H(+)</text>
        <dbReference type="Rhea" id="RHEA:19469"/>
        <dbReference type="ChEBI" id="CHEBI:15378"/>
        <dbReference type="ChEBI" id="CHEBI:15379"/>
        <dbReference type="ChEBI" id="CHEBI:16480"/>
        <dbReference type="ChEBI" id="CHEBI:17632"/>
        <dbReference type="ChEBI" id="CHEBI:57540"/>
        <dbReference type="ChEBI" id="CHEBI:57945"/>
        <dbReference type="EC" id="1.14.12.17"/>
    </reaction>
</comment>
<evidence type="ECO:0000256" key="12">
    <source>
        <dbReference type="ARBA" id="ARBA00048649"/>
    </source>
</evidence>
<evidence type="ECO:0000256" key="8">
    <source>
        <dbReference type="ARBA" id="ARBA00022857"/>
    </source>
</evidence>
<dbReference type="InterPro" id="IPR017927">
    <property type="entry name" value="FAD-bd_FR_type"/>
</dbReference>
<comment type="similarity">
    <text evidence="14">Belongs to the globin family.</text>
</comment>
<dbReference type="InterPro" id="IPR009050">
    <property type="entry name" value="Globin-like_sf"/>
</dbReference>
<keyword evidence="14" id="KW-0813">Transport</keyword>
<dbReference type="SUPFAM" id="SSF46458">
    <property type="entry name" value="Globin-like"/>
    <property type="match status" value="1"/>
</dbReference>
<dbReference type="PANTHER" id="PTHR43396:SF3">
    <property type="entry name" value="FLAVOHEMOPROTEIN"/>
    <property type="match status" value="1"/>
</dbReference>
<dbReference type="RefSeq" id="WP_203990119.1">
    <property type="nucleotide sequence ID" value="NZ_BOOU01000065.1"/>
</dbReference>
<dbReference type="Pfam" id="PF00970">
    <property type="entry name" value="FAD_binding_6"/>
    <property type="match status" value="1"/>
</dbReference>
<dbReference type="GO" id="GO:0071949">
    <property type="term" value="F:FAD binding"/>
    <property type="evidence" value="ECO:0007669"/>
    <property type="project" value="TreeGrafter"/>
</dbReference>
<comment type="similarity">
    <text evidence="2">In the C-terminal section; belongs to the flavoprotein pyridine nucleotide cytochrome reductase family.</text>
</comment>
<dbReference type="SUPFAM" id="SSF52343">
    <property type="entry name" value="Ferredoxin reductase-like, C-terminal NADP-linked domain"/>
    <property type="match status" value="1"/>
</dbReference>
<dbReference type="EC" id="1.14.12.17" evidence="3"/>
<dbReference type="GO" id="GO:0005344">
    <property type="term" value="F:oxygen carrier activity"/>
    <property type="evidence" value="ECO:0007669"/>
    <property type="project" value="UniProtKB-KW"/>
</dbReference>
<keyword evidence="8" id="KW-0521">NADP</keyword>
<dbReference type="GO" id="GO:0071500">
    <property type="term" value="P:cellular response to nitrosative stress"/>
    <property type="evidence" value="ECO:0007669"/>
    <property type="project" value="TreeGrafter"/>
</dbReference>
<dbReference type="FunFam" id="1.10.490.10:FF:000003">
    <property type="entry name" value="Flavohemoprotein"/>
    <property type="match status" value="1"/>
</dbReference>
<dbReference type="InterPro" id="IPR039261">
    <property type="entry name" value="FNR_nucleotide-bd"/>
</dbReference>
<dbReference type="Gene3D" id="3.40.50.80">
    <property type="entry name" value="Nucleotide-binding domain of ferredoxin-NADP reductase (FNR) module"/>
    <property type="match status" value="1"/>
</dbReference>
<gene>
    <name evidence="17" type="ORF">Sru01_48980</name>
</gene>
<evidence type="ECO:0000256" key="3">
    <source>
        <dbReference type="ARBA" id="ARBA00012229"/>
    </source>
</evidence>
<comment type="caution">
    <text evidence="17">The sequence shown here is derived from an EMBL/GenBank/DDBJ whole genome shotgun (WGS) entry which is preliminary data.</text>
</comment>
<evidence type="ECO:0000259" key="16">
    <source>
        <dbReference type="PROSITE" id="PS51384"/>
    </source>
</evidence>
<dbReference type="GO" id="GO:0046872">
    <property type="term" value="F:metal ion binding"/>
    <property type="evidence" value="ECO:0007669"/>
    <property type="project" value="UniProtKB-KW"/>
</dbReference>
<evidence type="ECO:0000256" key="6">
    <source>
        <dbReference type="ARBA" id="ARBA00022714"/>
    </source>
</evidence>
<evidence type="ECO:0000256" key="11">
    <source>
        <dbReference type="ARBA" id="ARBA00023027"/>
    </source>
</evidence>
<keyword evidence="9" id="KW-0408">Iron</keyword>
<keyword evidence="6" id="KW-0001">2Fe-2S</keyword>
<evidence type="ECO:0000256" key="7">
    <source>
        <dbReference type="ARBA" id="ARBA00022723"/>
    </source>
</evidence>
<dbReference type="Gene3D" id="2.40.30.10">
    <property type="entry name" value="Translation factors"/>
    <property type="match status" value="1"/>
</dbReference>
<keyword evidence="4 14" id="KW-0349">Heme</keyword>
<dbReference type="GO" id="GO:0020037">
    <property type="term" value="F:heme binding"/>
    <property type="evidence" value="ECO:0007669"/>
    <property type="project" value="InterPro"/>
</dbReference>
<dbReference type="GO" id="GO:0019825">
    <property type="term" value="F:oxygen binding"/>
    <property type="evidence" value="ECO:0007669"/>
    <property type="project" value="InterPro"/>
</dbReference>
<keyword evidence="18" id="KW-1185">Reference proteome</keyword>
<evidence type="ECO:0000256" key="9">
    <source>
        <dbReference type="ARBA" id="ARBA00023004"/>
    </source>
</evidence>
<dbReference type="Gene3D" id="1.10.490.10">
    <property type="entry name" value="Globins"/>
    <property type="match status" value="1"/>
</dbReference>
<evidence type="ECO:0000256" key="1">
    <source>
        <dbReference type="ARBA" id="ARBA00001970"/>
    </source>
</evidence>
<dbReference type="EMBL" id="BOOU01000065">
    <property type="protein sequence ID" value="GII79916.1"/>
    <property type="molecule type" value="Genomic_DNA"/>
</dbReference>
<sequence>MLTRESAELVRATLPVVGAAIEEIATRFYQGMFADNPELLRDLFNRGNQAAGTQRKALAGSIAAYAGMLVNGERPETLLSRIAHKHASLGIRPDQYDLVHKYLFAAIAEVLGDALTPEIAAAWDEVYWHMAESLIAVEADLYARAGREPLRATVVARHAETDEVVSLLLRPQGGPVHFRPGQYISVQVPLPDGARQIRQYSLSRAPERGDWRISVKRLPGGPTPAGEVSAWLHDHVVPGDTLTVSAPFGDLTLPPGEGPLLLASAGIGVTPILAMVDHLAATGSTRQVIVAHADRSPARHPHRAELAHLVAALPGAGLHLWYEEPGAGTGHRTGLMDLAGVELPANVTACLCGPLPFMRSVRAGLLDRGVPARDVHYEVFGPDLWLAGDRAAAG</sequence>
<dbReference type="Pfam" id="PF00042">
    <property type="entry name" value="Globin"/>
    <property type="match status" value="1"/>
</dbReference>
<feature type="domain" description="FAD-binding FR-type" evidence="16">
    <location>
        <begin position="147"/>
        <end position="254"/>
    </location>
</feature>
<evidence type="ECO:0000256" key="14">
    <source>
        <dbReference type="RuleBase" id="RU000356"/>
    </source>
</evidence>
<dbReference type="PROSITE" id="PS01033">
    <property type="entry name" value="GLOBIN"/>
    <property type="match status" value="1"/>
</dbReference>
<dbReference type="InterPro" id="IPR012292">
    <property type="entry name" value="Globin/Proto"/>
</dbReference>